<dbReference type="GO" id="GO:0016787">
    <property type="term" value="F:hydrolase activity"/>
    <property type="evidence" value="ECO:0007669"/>
    <property type="project" value="UniProtKB-KW"/>
</dbReference>
<accession>A0A1I7FFJ5</accession>
<evidence type="ECO:0000313" key="15">
    <source>
        <dbReference type="EMBL" id="SFU34960.1"/>
    </source>
</evidence>
<dbReference type="InterPro" id="IPR027417">
    <property type="entry name" value="P-loop_NTPase"/>
</dbReference>
<evidence type="ECO:0000256" key="4">
    <source>
        <dbReference type="ARBA" id="ARBA00022723"/>
    </source>
</evidence>
<comment type="similarity">
    <text evidence="1">In the N-terminal section; belongs to the CRISPR-associated nuclease Cas3-HD family.</text>
</comment>
<feature type="domain" description="Helicase ATP-binding" evidence="12">
    <location>
        <begin position="22"/>
        <end position="216"/>
    </location>
</feature>
<dbReference type="InterPro" id="IPR014001">
    <property type="entry name" value="Helicase_ATP-bd"/>
</dbReference>
<sequence>MIRFEELFHLALGVDPYPYQRRLAEAKAWPEVLAVPTGLGKTAAVVLAWLWRRRFADAATRQDTPRRLVYCLPMRTLVQQTADQIREWFLRLELLESDDLPEWIGGPRDSARIPVHVLMGGDLAQGWDARPEDDQVIVGTQDQLLSRALNRGYGVSRYRWPMQFSMLNNDCLWVVDEPQLFGDALATTRQLQAFRQQMGTYGPTRTVWMSATLHPDWLRTVDAPDDAVVLRLDDDDRAQARTRLTAAKPLVKAGVSLTERGADHPYTYIQELAQYVQDVHRKGTLTLVVVNRVARAQRLFIALHGAKAASEVQLVHGRFRPGDRDPIHKTFREFQDKDAILVATQAVEAGVDLSATTLVTELAPWPNLVQRFGRCNRDGRATNAQVHWVDIESKEHAALPYPPESLADARAVLQSLTDVSIDRLPDVRPQMEYGHVLRRRDLLALFDTTPDLTGFDIDVSPYVRDAEESDVQVFWRIWDDGQEPPADLPRPDPREVCRVSRRMLRDYLHHKARGKETARKVWAWDPLRRRWREVDRNGIVPGQLLLLDGRMGGYDPHLGFYPDSWTLVRPVPQAMEQPNPPFEAHDQDNDNGPVNGTVVELGRHLLDVAQAAERVRQAFPEVRELSVLAEAARQHDRGKAHILFQTRLRQQAWPDGGAPVSQSQLLAKAPVRRDGTGEDKSQGAGESASSSRAVAAPDDAAPDDAAASRRPDTRSADGFRHELASALAYLADQASDRRNDWDVRLTAYLIAAHHGKVRLHIRSVPTEPVPPDDTLFARGVWDGDMLPSVPLPDGSTLPAATLHLDVMRLGQVVREGAALDSWVLGVERLLDRFGPFRLAWLETLLRVADWRASQEEVDLA</sequence>
<keyword evidence="6" id="KW-0378">Hydrolase</keyword>
<dbReference type="InterPro" id="IPR006474">
    <property type="entry name" value="Helicase_Cas3_CRISPR-ass_core"/>
</dbReference>
<evidence type="ECO:0000259" key="12">
    <source>
        <dbReference type="PROSITE" id="PS51192"/>
    </source>
</evidence>
<dbReference type="PROSITE" id="PS51194">
    <property type="entry name" value="HELICASE_CTER"/>
    <property type="match status" value="1"/>
</dbReference>
<dbReference type="Proteomes" id="UP000183508">
    <property type="component" value="Unassembled WGS sequence"/>
</dbReference>
<dbReference type="InterPro" id="IPR001650">
    <property type="entry name" value="Helicase_C-like"/>
</dbReference>
<organism evidence="15 16">
    <name type="scientific">Alicyclobacillus macrosporangiidus</name>
    <dbReference type="NCBI Taxonomy" id="392015"/>
    <lineage>
        <taxon>Bacteria</taxon>
        <taxon>Bacillati</taxon>
        <taxon>Bacillota</taxon>
        <taxon>Bacilli</taxon>
        <taxon>Bacillales</taxon>
        <taxon>Alicyclobacillaceae</taxon>
        <taxon>Alicyclobacillus</taxon>
    </lineage>
</organism>
<evidence type="ECO:0000256" key="8">
    <source>
        <dbReference type="ARBA" id="ARBA00022840"/>
    </source>
</evidence>
<feature type="compositionally biased region" description="Basic and acidic residues" evidence="11">
    <location>
        <begin position="706"/>
        <end position="716"/>
    </location>
</feature>
<dbReference type="InterPro" id="IPR050079">
    <property type="entry name" value="DEAD_box_RNA_helicase"/>
</dbReference>
<comment type="similarity">
    <text evidence="10">Belongs to the DEAD box helicase family.</text>
</comment>
<dbReference type="EMBL" id="FPBV01000001">
    <property type="protein sequence ID" value="SFU34960.1"/>
    <property type="molecule type" value="Genomic_DNA"/>
</dbReference>
<dbReference type="InterPro" id="IPR054712">
    <property type="entry name" value="Cas3-like_dom"/>
</dbReference>
<dbReference type="InterPro" id="IPR011545">
    <property type="entry name" value="DEAD/DEAH_box_helicase_dom"/>
</dbReference>
<evidence type="ECO:0000259" key="13">
    <source>
        <dbReference type="PROSITE" id="PS51194"/>
    </source>
</evidence>
<feature type="compositionally biased region" description="Basic and acidic residues" evidence="11">
    <location>
        <begin position="671"/>
        <end position="681"/>
    </location>
</feature>
<evidence type="ECO:0000256" key="11">
    <source>
        <dbReference type="SAM" id="MobiDB-lite"/>
    </source>
</evidence>
<dbReference type="Gene3D" id="1.10.3210.30">
    <property type="match status" value="1"/>
</dbReference>
<comment type="similarity">
    <text evidence="2">In the central section; belongs to the CRISPR-associated helicase Cas3 family.</text>
</comment>
<evidence type="ECO:0000256" key="3">
    <source>
        <dbReference type="ARBA" id="ARBA00022722"/>
    </source>
</evidence>
<dbReference type="Pfam" id="PF00270">
    <property type="entry name" value="DEAD"/>
    <property type="match status" value="1"/>
</dbReference>
<dbReference type="GO" id="GO:0046872">
    <property type="term" value="F:metal ion binding"/>
    <property type="evidence" value="ECO:0007669"/>
    <property type="project" value="UniProtKB-KW"/>
</dbReference>
<dbReference type="GO" id="GO:0004519">
    <property type="term" value="F:endonuclease activity"/>
    <property type="evidence" value="ECO:0007669"/>
    <property type="project" value="UniProtKB-KW"/>
</dbReference>
<evidence type="ECO:0000256" key="7">
    <source>
        <dbReference type="ARBA" id="ARBA00022806"/>
    </source>
</evidence>
<evidence type="ECO:0000256" key="1">
    <source>
        <dbReference type="ARBA" id="ARBA00006847"/>
    </source>
</evidence>
<dbReference type="GO" id="GO:0003724">
    <property type="term" value="F:RNA helicase activity"/>
    <property type="evidence" value="ECO:0007669"/>
    <property type="project" value="TreeGrafter"/>
</dbReference>
<dbReference type="Pfam" id="PF22590">
    <property type="entry name" value="Cas3-like_C_2"/>
    <property type="match status" value="1"/>
</dbReference>
<feature type="region of interest" description="Disordered" evidence="11">
    <location>
        <begin position="653"/>
        <end position="716"/>
    </location>
</feature>
<keyword evidence="8" id="KW-0067">ATP-binding</keyword>
<dbReference type="NCBIfam" id="TIGR01587">
    <property type="entry name" value="cas3_core"/>
    <property type="match status" value="1"/>
</dbReference>
<dbReference type="PANTHER" id="PTHR47959:SF16">
    <property type="entry name" value="CRISPR-ASSOCIATED NUCLEASE_HELICASE CAS3-RELATED"/>
    <property type="match status" value="1"/>
</dbReference>
<evidence type="ECO:0000256" key="10">
    <source>
        <dbReference type="ARBA" id="ARBA00038437"/>
    </source>
</evidence>
<dbReference type="PROSITE" id="PS51192">
    <property type="entry name" value="HELICASE_ATP_BIND_1"/>
    <property type="match status" value="1"/>
</dbReference>
<dbReference type="SMART" id="SM00490">
    <property type="entry name" value="HELICc"/>
    <property type="match status" value="1"/>
</dbReference>
<keyword evidence="5" id="KW-0547">Nucleotide-binding</keyword>
<keyword evidence="15" id="KW-0255">Endonuclease</keyword>
<evidence type="ECO:0000256" key="6">
    <source>
        <dbReference type="ARBA" id="ARBA00022801"/>
    </source>
</evidence>
<dbReference type="Gene3D" id="3.40.50.300">
    <property type="entry name" value="P-loop containing nucleotide triphosphate hydrolases"/>
    <property type="match status" value="2"/>
</dbReference>
<evidence type="ECO:0000256" key="5">
    <source>
        <dbReference type="ARBA" id="ARBA00022741"/>
    </source>
</evidence>
<dbReference type="SMART" id="SM00487">
    <property type="entry name" value="DEXDc"/>
    <property type="match status" value="1"/>
</dbReference>
<keyword evidence="16" id="KW-1185">Reference proteome</keyword>
<dbReference type="GO" id="GO:0051607">
    <property type="term" value="P:defense response to virus"/>
    <property type="evidence" value="ECO:0007669"/>
    <property type="project" value="UniProtKB-KW"/>
</dbReference>
<feature type="compositionally biased region" description="Low complexity" evidence="11">
    <location>
        <begin position="687"/>
        <end position="705"/>
    </location>
</feature>
<dbReference type="PROSITE" id="PS51643">
    <property type="entry name" value="HD_CAS3"/>
    <property type="match status" value="1"/>
</dbReference>
<dbReference type="PANTHER" id="PTHR47959">
    <property type="entry name" value="ATP-DEPENDENT RNA HELICASE RHLE-RELATED"/>
    <property type="match status" value="1"/>
</dbReference>
<dbReference type="GO" id="GO:0003676">
    <property type="term" value="F:nucleic acid binding"/>
    <property type="evidence" value="ECO:0007669"/>
    <property type="project" value="InterPro"/>
</dbReference>
<keyword evidence="7 15" id="KW-0347">Helicase</keyword>
<evidence type="ECO:0000256" key="2">
    <source>
        <dbReference type="ARBA" id="ARBA00009046"/>
    </source>
</evidence>
<keyword evidence="9" id="KW-0051">Antiviral defense</keyword>
<protein>
    <submittedName>
        <fullName evidence="15">CRISPR-associated endonuclease/helicase Cas3</fullName>
    </submittedName>
</protein>
<dbReference type="GO" id="GO:0005829">
    <property type="term" value="C:cytosol"/>
    <property type="evidence" value="ECO:0007669"/>
    <property type="project" value="TreeGrafter"/>
</dbReference>
<dbReference type="AlphaFoldDB" id="A0A1I7FFJ5"/>
<proteinExistence type="inferred from homology"/>
<feature type="domain" description="HD Cas3-type" evidence="14">
    <location>
        <begin position="594"/>
        <end position="851"/>
    </location>
</feature>
<dbReference type="GO" id="GO:0005524">
    <property type="term" value="F:ATP binding"/>
    <property type="evidence" value="ECO:0007669"/>
    <property type="project" value="UniProtKB-KW"/>
</dbReference>
<feature type="domain" description="Helicase C-terminal" evidence="13">
    <location>
        <begin position="271"/>
        <end position="435"/>
    </location>
</feature>
<keyword evidence="3" id="KW-0540">Nuclease</keyword>
<gene>
    <name evidence="15" type="ORF">SAMN05421543_101227</name>
</gene>
<evidence type="ECO:0000259" key="14">
    <source>
        <dbReference type="PROSITE" id="PS51643"/>
    </source>
</evidence>
<keyword evidence="4" id="KW-0479">Metal-binding</keyword>
<evidence type="ECO:0000313" key="16">
    <source>
        <dbReference type="Proteomes" id="UP000183508"/>
    </source>
</evidence>
<dbReference type="InterPro" id="IPR006483">
    <property type="entry name" value="CRISPR-assoc_Cas3_HD"/>
</dbReference>
<name>A0A1I7FFJ5_9BACL</name>
<dbReference type="SUPFAM" id="SSF52540">
    <property type="entry name" value="P-loop containing nucleoside triphosphate hydrolases"/>
    <property type="match status" value="1"/>
</dbReference>
<reference evidence="16" key="1">
    <citation type="submission" date="2016-10" db="EMBL/GenBank/DDBJ databases">
        <authorList>
            <person name="Varghese N."/>
        </authorList>
    </citation>
    <scope>NUCLEOTIDE SEQUENCE [LARGE SCALE GENOMIC DNA]</scope>
    <source>
        <strain evidence="16">DSM 17980</strain>
    </source>
</reference>
<dbReference type="STRING" id="392015.SAMN05421543_101227"/>
<evidence type="ECO:0000256" key="9">
    <source>
        <dbReference type="ARBA" id="ARBA00023118"/>
    </source>
</evidence>
<dbReference type="InterPro" id="IPR038257">
    <property type="entry name" value="CRISPR-assoc_Cas3_HD_sf"/>
</dbReference>